<proteinExistence type="predicted"/>
<comment type="caution">
    <text evidence="1">The sequence shown here is derived from an EMBL/GenBank/DDBJ whole genome shotgun (WGS) entry which is preliminary data.</text>
</comment>
<gene>
    <name evidence="1" type="ORF">H6G06_01115</name>
</gene>
<evidence type="ECO:0000313" key="2">
    <source>
        <dbReference type="Proteomes" id="UP000662185"/>
    </source>
</evidence>
<organism evidence="1 2">
    <name type="scientific">Anabaena sphaerica FACHB-251</name>
    <dbReference type="NCBI Taxonomy" id="2692883"/>
    <lineage>
        <taxon>Bacteria</taxon>
        <taxon>Bacillati</taxon>
        <taxon>Cyanobacteriota</taxon>
        <taxon>Cyanophyceae</taxon>
        <taxon>Nostocales</taxon>
        <taxon>Nostocaceae</taxon>
        <taxon>Anabaena</taxon>
    </lineage>
</organism>
<dbReference type="RefSeq" id="WP_190556232.1">
    <property type="nucleotide sequence ID" value="NZ_JACJQU010000001.1"/>
</dbReference>
<name>A0A926WDD5_9NOST</name>
<reference evidence="2" key="1">
    <citation type="journal article" date="2020" name="ISME J.">
        <title>Comparative genomics reveals insights into cyanobacterial evolution and habitat adaptation.</title>
        <authorList>
            <person name="Chen M.Y."/>
            <person name="Teng W.K."/>
            <person name="Zhao L."/>
            <person name="Hu C.X."/>
            <person name="Zhou Y.K."/>
            <person name="Han B.P."/>
            <person name="Song L.R."/>
            <person name="Shu W.S."/>
        </authorList>
    </citation>
    <scope>NUCLEOTIDE SEQUENCE [LARGE SCALE GENOMIC DNA]</scope>
    <source>
        <strain evidence="2">FACHB-251</strain>
    </source>
</reference>
<dbReference type="AlphaFoldDB" id="A0A926WDD5"/>
<accession>A0A926WDD5</accession>
<dbReference type="EMBL" id="JACJQU010000001">
    <property type="protein sequence ID" value="MBD2292112.1"/>
    <property type="molecule type" value="Genomic_DNA"/>
</dbReference>
<keyword evidence="2" id="KW-1185">Reference proteome</keyword>
<protein>
    <submittedName>
        <fullName evidence="1">Uncharacterized protein</fullName>
    </submittedName>
</protein>
<sequence length="118" mass="14010">MFTPIAIAQVRDYETRLREYEDLLIKVVQEQFPFDQKTEAQLEEYRNSLGLKAEDVAKIEERVKYEHQPKKQKTPPPPGGRFFLAFFRWCVGGYLILFDFVKGYSKKIPDFFLKLVNK</sequence>
<dbReference type="Proteomes" id="UP000662185">
    <property type="component" value="Unassembled WGS sequence"/>
</dbReference>
<evidence type="ECO:0000313" key="1">
    <source>
        <dbReference type="EMBL" id="MBD2292112.1"/>
    </source>
</evidence>